<organism evidence="5 6">
    <name type="scientific">Asparagus officinalis</name>
    <name type="common">Garden asparagus</name>
    <dbReference type="NCBI Taxonomy" id="4686"/>
    <lineage>
        <taxon>Eukaryota</taxon>
        <taxon>Viridiplantae</taxon>
        <taxon>Streptophyta</taxon>
        <taxon>Embryophyta</taxon>
        <taxon>Tracheophyta</taxon>
        <taxon>Spermatophyta</taxon>
        <taxon>Magnoliopsida</taxon>
        <taxon>Liliopsida</taxon>
        <taxon>Asparagales</taxon>
        <taxon>Asparagaceae</taxon>
        <taxon>Asparagoideae</taxon>
        <taxon>Asparagus</taxon>
    </lineage>
</organism>
<dbReference type="InterPro" id="IPR012935">
    <property type="entry name" value="NuBaID_N"/>
</dbReference>
<feature type="compositionally biased region" description="Basic and acidic residues" evidence="3">
    <location>
        <begin position="1"/>
        <end position="10"/>
    </location>
</feature>
<feature type="region of interest" description="Disordered" evidence="3">
    <location>
        <begin position="1"/>
        <end position="56"/>
    </location>
</feature>
<reference evidence="6" key="1">
    <citation type="journal article" date="2017" name="Nat. Commun.">
        <title>The asparagus genome sheds light on the origin and evolution of a young Y chromosome.</title>
        <authorList>
            <person name="Harkess A."/>
            <person name="Zhou J."/>
            <person name="Xu C."/>
            <person name="Bowers J.E."/>
            <person name="Van der Hulst R."/>
            <person name="Ayyampalayam S."/>
            <person name="Mercati F."/>
            <person name="Riccardi P."/>
            <person name="McKain M.R."/>
            <person name="Kakrana A."/>
            <person name="Tang H."/>
            <person name="Ray J."/>
            <person name="Groenendijk J."/>
            <person name="Arikit S."/>
            <person name="Mathioni S.M."/>
            <person name="Nakano M."/>
            <person name="Shan H."/>
            <person name="Telgmann-Rauber A."/>
            <person name="Kanno A."/>
            <person name="Yue Z."/>
            <person name="Chen H."/>
            <person name="Li W."/>
            <person name="Chen Y."/>
            <person name="Xu X."/>
            <person name="Zhang Y."/>
            <person name="Luo S."/>
            <person name="Chen H."/>
            <person name="Gao J."/>
            <person name="Mao Z."/>
            <person name="Pires J.C."/>
            <person name="Luo M."/>
            <person name="Kudrna D."/>
            <person name="Wing R.A."/>
            <person name="Meyers B.C."/>
            <person name="Yi K."/>
            <person name="Kong H."/>
            <person name="Lavrijsen P."/>
            <person name="Sunseri F."/>
            <person name="Falavigna A."/>
            <person name="Ye Y."/>
            <person name="Leebens-Mack J.H."/>
            <person name="Chen G."/>
        </authorList>
    </citation>
    <scope>NUCLEOTIDE SEQUENCE [LARGE SCALE GENOMIC DNA]</scope>
    <source>
        <strain evidence="6">cv. DH0086</strain>
    </source>
</reference>
<evidence type="ECO:0000256" key="2">
    <source>
        <dbReference type="ARBA" id="ARBA00023242"/>
    </source>
</evidence>
<dbReference type="GO" id="GO:0005634">
    <property type="term" value="C:nucleus"/>
    <property type="evidence" value="ECO:0007669"/>
    <property type="project" value="UniProtKB-SubCell"/>
</dbReference>
<evidence type="ECO:0000256" key="3">
    <source>
        <dbReference type="SAM" id="MobiDB-lite"/>
    </source>
</evidence>
<feature type="compositionally biased region" description="Low complexity" evidence="3">
    <location>
        <begin position="734"/>
        <end position="750"/>
    </location>
</feature>
<dbReference type="Gramene" id="ONK67072">
    <property type="protein sequence ID" value="ONK67072"/>
    <property type="gene ID" value="A4U43_C06F15370"/>
</dbReference>
<evidence type="ECO:0000256" key="1">
    <source>
        <dbReference type="ARBA" id="ARBA00004123"/>
    </source>
</evidence>
<evidence type="ECO:0000313" key="5">
    <source>
        <dbReference type="EMBL" id="ONK67072.1"/>
    </source>
</evidence>
<dbReference type="Proteomes" id="UP000243459">
    <property type="component" value="Chromosome 6"/>
</dbReference>
<evidence type="ECO:0000313" key="6">
    <source>
        <dbReference type="Proteomes" id="UP000243459"/>
    </source>
</evidence>
<dbReference type="PANTHER" id="PTHR15835">
    <property type="entry name" value="NUCLEAR-INTERACTING PARTNER OF ALK"/>
    <property type="match status" value="1"/>
</dbReference>
<feature type="domain" description="C3HC-type" evidence="4">
    <location>
        <begin position="58"/>
        <end position="183"/>
    </location>
</feature>
<dbReference type="GO" id="GO:0008270">
    <property type="term" value="F:zinc ion binding"/>
    <property type="evidence" value="ECO:0007669"/>
    <property type="project" value="InterPro"/>
</dbReference>
<feature type="region of interest" description="Disordered" evidence="3">
    <location>
        <begin position="734"/>
        <end position="754"/>
    </location>
</feature>
<proteinExistence type="predicted"/>
<gene>
    <name evidence="5" type="ORF">A4U43_C06F15370</name>
</gene>
<name>A0A5P1EM42_ASPOF</name>
<evidence type="ECO:0000259" key="4">
    <source>
        <dbReference type="Pfam" id="PF07967"/>
    </source>
</evidence>
<dbReference type="OMA" id="CENHENT"/>
<feature type="compositionally biased region" description="Basic and acidic residues" evidence="3">
    <location>
        <begin position="468"/>
        <end position="487"/>
    </location>
</feature>
<dbReference type="AlphaFoldDB" id="A0A5P1EM42"/>
<feature type="region of interest" description="Disordered" evidence="3">
    <location>
        <begin position="465"/>
        <end position="487"/>
    </location>
</feature>
<dbReference type="EMBL" id="CM007386">
    <property type="protein sequence ID" value="ONK67072.1"/>
    <property type="molecule type" value="Genomic_DNA"/>
</dbReference>
<keyword evidence="6" id="KW-1185">Reference proteome</keyword>
<accession>A0A5P1EM42</accession>
<keyword evidence="2" id="KW-0539">Nucleus</keyword>
<sequence>MAGDPHRRLESIMSKLSQSASPRAKKPSTPSDGIGRKEEETGLRIPRSTMGSAPQCRPWDRGDLIRRLATFKAMTWFGKPKAISPVNCARRGWINVEMDVICCEACEARLLFSTPSSWRLQQVEKAAAVFSLKLDNGHKLLCPWIDNACDEKLALFPPAPPPALVDSYKERSAALLKLTALPVISSSAFNYMKSAQLESFLSQSLLPSVTFNNGIRLTDNPGGKDFVGASKNSTASVYYQAQKIISLCGWEACLLPYAVDSEDCPSESLGEILGEKRTSTIVYTGESGEVGGNSSHPSLGEDQYDPGSVVLDCKFCGARVGLWAFETVQRPLEYFTLIADGDQNESATRCTNLLKSLDASKAESWRKDHQDIGSTSKERPLGLNLTIAGGPPPTKQNFRPIVSFPIVSRHLRVEIASVSRIKDYSSSPLSCENHENTQFHLQNDVSSQQQKDLNGDVDARLLKRKRNGKEVDGSENDHVSDPSHSKEELQVLGNGFGTGEKHSGVAFESKRDNTQEVHSLHGGTDGNVNSEEVTHYTDEETHRSNINSEGTGRNIVQLETEVTNSVEDRRSICTASNANLVLRNYDASENNSLVDLGDTHNSDDGTILTRARTSENDHGDPLDIASCSAINATLPTSKSLDTEIGNGSSSFKNHQMMKAREGNISGWEGMLAPAKMDAKDDPGLGNNQVQRWHGKIREFDPIRQHRPFCPWIAPEDGESLPGWRLTLNALVQQQKDSSSDQQQLDSYSTSIDEGDDPIVSIRKLFMSPPAKRLKGSR</sequence>
<dbReference type="PANTHER" id="PTHR15835:SF6">
    <property type="entry name" value="ZINC FINGER C3HC-TYPE PROTEIN 1"/>
    <property type="match status" value="1"/>
</dbReference>
<comment type="subcellular location">
    <subcellularLocation>
        <location evidence="1">Nucleus</location>
    </subcellularLocation>
</comment>
<dbReference type="Pfam" id="PF07967">
    <property type="entry name" value="zf-C3HC"/>
    <property type="match status" value="1"/>
</dbReference>
<protein>
    <recommendedName>
        <fullName evidence="4">C3HC-type domain-containing protein</fullName>
    </recommendedName>
</protein>